<evidence type="ECO:0000313" key="2">
    <source>
        <dbReference type="EMBL" id="CBJ48992.1"/>
    </source>
</evidence>
<sequence length="328" mass="35460">MAGRSSRSGGNSNERIQLLVEQKLGEGLQYEALQLYRGVVSRKSARGNDNAALTIAEQGIGVLLARGYADSATELGNVLVGILNDHELPVTEERLELFRRVNAKYEDAKRAAVLAEEDRRTAAQEGQGGVGEVEEGKEAGRGMYSVGVLQGRFLKLAVAWTAARGQRLSGDPGLCGLLGRCLWNEGDLERGTRYLVLGERPQELCDLILQDVSDANARELAVAKGVLQFASKASLRDANALLAAYKTQTGGKQPTKGVLGFCAMLLKTCEYDATPVFQKLLDAYQADLSKDEALFGSVESIAMTYFNLRLRPPSMLDNIMGMLGGMPK</sequence>
<dbReference type="eggNOG" id="KOG3024">
    <property type="taxonomic scope" value="Eukaryota"/>
</dbReference>
<dbReference type="GO" id="GO:0045048">
    <property type="term" value="P:protein insertion into ER membrane"/>
    <property type="evidence" value="ECO:0007669"/>
    <property type="project" value="InterPro"/>
</dbReference>
<dbReference type="GO" id="GO:0005829">
    <property type="term" value="C:cytosol"/>
    <property type="evidence" value="ECO:0007669"/>
    <property type="project" value="TreeGrafter"/>
</dbReference>
<dbReference type="Gene3D" id="1.25.40.10">
    <property type="entry name" value="Tetratricopeptide repeat domain"/>
    <property type="match status" value="1"/>
</dbReference>
<proteinExistence type="inferred from homology"/>
<name>D7FHY1_ECTSI</name>
<comment type="similarity">
    <text evidence="1">Belongs to the GET4 family.</text>
</comment>
<dbReference type="PANTHER" id="PTHR12875">
    <property type="entry name" value="GOLGI TO ER TRAFFIC PROTEIN 4 HOMOLOG"/>
    <property type="match status" value="1"/>
</dbReference>
<dbReference type="PANTHER" id="PTHR12875:SF0">
    <property type="entry name" value="GOLGI TO ER TRAFFIC PROTEIN 4 HOMOLOG"/>
    <property type="match status" value="1"/>
</dbReference>
<keyword evidence="3" id="KW-1185">Reference proteome</keyword>
<dbReference type="EMBL" id="FN647841">
    <property type="protein sequence ID" value="CBJ48992.1"/>
    <property type="molecule type" value="Genomic_DNA"/>
</dbReference>
<dbReference type="InterPro" id="IPR011990">
    <property type="entry name" value="TPR-like_helical_dom_sf"/>
</dbReference>
<dbReference type="Proteomes" id="UP000002630">
    <property type="component" value="Linkage Group LG26"/>
</dbReference>
<reference evidence="2 3" key="1">
    <citation type="journal article" date="2010" name="Nature">
        <title>The Ectocarpus genome and the independent evolution of multicellularity in brown algae.</title>
        <authorList>
            <person name="Cock J.M."/>
            <person name="Sterck L."/>
            <person name="Rouze P."/>
            <person name="Scornet D."/>
            <person name="Allen A.E."/>
            <person name="Amoutzias G."/>
            <person name="Anthouard V."/>
            <person name="Artiguenave F."/>
            <person name="Aury J.M."/>
            <person name="Badger J.H."/>
            <person name="Beszteri B."/>
            <person name="Billiau K."/>
            <person name="Bonnet E."/>
            <person name="Bothwell J.H."/>
            <person name="Bowler C."/>
            <person name="Boyen C."/>
            <person name="Brownlee C."/>
            <person name="Carrano C.J."/>
            <person name="Charrier B."/>
            <person name="Cho G.Y."/>
            <person name="Coelho S.M."/>
            <person name="Collen J."/>
            <person name="Corre E."/>
            <person name="Da Silva C."/>
            <person name="Delage L."/>
            <person name="Delaroque N."/>
            <person name="Dittami S.M."/>
            <person name="Doulbeau S."/>
            <person name="Elias M."/>
            <person name="Farnham G."/>
            <person name="Gachon C.M."/>
            <person name="Gschloessl B."/>
            <person name="Heesch S."/>
            <person name="Jabbari K."/>
            <person name="Jubin C."/>
            <person name="Kawai H."/>
            <person name="Kimura K."/>
            <person name="Kloareg B."/>
            <person name="Kupper F.C."/>
            <person name="Lang D."/>
            <person name="Le Bail A."/>
            <person name="Leblanc C."/>
            <person name="Lerouge P."/>
            <person name="Lohr M."/>
            <person name="Lopez P.J."/>
            <person name="Martens C."/>
            <person name="Maumus F."/>
            <person name="Michel G."/>
            <person name="Miranda-Saavedra D."/>
            <person name="Morales J."/>
            <person name="Moreau H."/>
            <person name="Motomura T."/>
            <person name="Nagasato C."/>
            <person name="Napoli C.A."/>
            <person name="Nelson D.R."/>
            <person name="Nyvall-Collen P."/>
            <person name="Peters A.F."/>
            <person name="Pommier C."/>
            <person name="Potin P."/>
            <person name="Poulain J."/>
            <person name="Quesneville H."/>
            <person name="Read B."/>
            <person name="Rensing S.A."/>
            <person name="Ritter A."/>
            <person name="Rousvoal S."/>
            <person name="Samanta M."/>
            <person name="Samson G."/>
            <person name="Schroeder D.C."/>
            <person name="Segurens B."/>
            <person name="Strittmatter M."/>
            <person name="Tonon T."/>
            <person name="Tregear J.W."/>
            <person name="Valentin K."/>
            <person name="von Dassow P."/>
            <person name="Yamagishi T."/>
            <person name="Van de Peer Y."/>
            <person name="Wincker P."/>
        </authorList>
    </citation>
    <scope>NUCLEOTIDE SEQUENCE [LARGE SCALE GENOMIC DNA]</scope>
    <source>
        <strain evidence="3">Ec32 / CCAP1310/4</strain>
    </source>
</reference>
<protein>
    <recommendedName>
        <fullName evidence="4">Golgi to ER traffic protein 4</fullName>
    </recommendedName>
</protein>
<dbReference type="InterPro" id="IPR007317">
    <property type="entry name" value="GET4"/>
</dbReference>
<organism evidence="2 3">
    <name type="scientific">Ectocarpus siliculosus</name>
    <name type="common">Brown alga</name>
    <name type="synonym">Conferva siliculosa</name>
    <dbReference type="NCBI Taxonomy" id="2880"/>
    <lineage>
        <taxon>Eukaryota</taxon>
        <taxon>Sar</taxon>
        <taxon>Stramenopiles</taxon>
        <taxon>Ochrophyta</taxon>
        <taxon>PX clade</taxon>
        <taxon>Phaeophyceae</taxon>
        <taxon>Ectocarpales</taxon>
        <taxon>Ectocarpaceae</taxon>
        <taxon>Ectocarpus</taxon>
    </lineage>
</organism>
<dbReference type="InParanoid" id="D7FHY1"/>
<accession>D7FHY1</accession>
<gene>
    <name evidence="2" type="ORF">Esi_0115_0033</name>
</gene>
<dbReference type="STRING" id="2880.D7FHY1"/>
<dbReference type="OrthoDB" id="10252405at2759"/>
<evidence type="ECO:0000313" key="3">
    <source>
        <dbReference type="Proteomes" id="UP000002630"/>
    </source>
</evidence>
<evidence type="ECO:0000256" key="1">
    <source>
        <dbReference type="ARBA" id="ARBA00005351"/>
    </source>
</evidence>
<dbReference type="EMBL" id="FN649751">
    <property type="protein sequence ID" value="CBJ48992.1"/>
    <property type="molecule type" value="Genomic_DNA"/>
</dbReference>
<dbReference type="Pfam" id="PF04190">
    <property type="entry name" value="GET4"/>
    <property type="match status" value="1"/>
</dbReference>
<dbReference type="AlphaFoldDB" id="D7FHY1"/>
<evidence type="ECO:0008006" key="4">
    <source>
        <dbReference type="Google" id="ProtNLM"/>
    </source>
</evidence>